<dbReference type="AlphaFoldDB" id="A0A6A6TLU4"/>
<sequence>MPSRTSTRPPRRAWALRLSCPSVPHGVLLQCSEYTECDRVVAIRPIEAPPKRTLREHSIDTAGERRHFIVIYKALDSCPVTSSVYRTGFRDQREISPASGQSLLAGSRSHTRRCRSSTAWAKDRWRGISSSS</sequence>
<dbReference type="EMBL" id="MU004298">
    <property type="protein sequence ID" value="KAF2660722.1"/>
    <property type="molecule type" value="Genomic_DNA"/>
</dbReference>
<organism evidence="1 2">
    <name type="scientific">Lophiostoma macrostomum CBS 122681</name>
    <dbReference type="NCBI Taxonomy" id="1314788"/>
    <lineage>
        <taxon>Eukaryota</taxon>
        <taxon>Fungi</taxon>
        <taxon>Dikarya</taxon>
        <taxon>Ascomycota</taxon>
        <taxon>Pezizomycotina</taxon>
        <taxon>Dothideomycetes</taxon>
        <taxon>Pleosporomycetidae</taxon>
        <taxon>Pleosporales</taxon>
        <taxon>Lophiostomataceae</taxon>
        <taxon>Lophiostoma</taxon>
    </lineage>
</organism>
<evidence type="ECO:0000313" key="1">
    <source>
        <dbReference type="EMBL" id="KAF2660722.1"/>
    </source>
</evidence>
<name>A0A6A6TLU4_9PLEO</name>
<evidence type="ECO:0000313" key="2">
    <source>
        <dbReference type="Proteomes" id="UP000799324"/>
    </source>
</evidence>
<keyword evidence="2" id="KW-1185">Reference proteome</keyword>
<dbReference type="Proteomes" id="UP000799324">
    <property type="component" value="Unassembled WGS sequence"/>
</dbReference>
<accession>A0A6A6TLU4</accession>
<reference evidence="1" key="1">
    <citation type="journal article" date="2020" name="Stud. Mycol.">
        <title>101 Dothideomycetes genomes: a test case for predicting lifestyles and emergence of pathogens.</title>
        <authorList>
            <person name="Haridas S."/>
            <person name="Albert R."/>
            <person name="Binder M."/>
            <person name="Bloem J."/>
            <person name="Labutti K."/>
            <person name="Salamov A."/>
            <person name="Andreopoulos B."/>
            <person name="Baker S."/>
            <person name="Barry K."/>
            <person name="Bills G."/>
            <person name="Bluhm B."/>
            <person name="Cannon C."/>
            <person name="Castanera R."/>
            <person name="Culley D."/>
            <person name="Daum C."/>
            <person name="Ezra D."/>
            <person name="Gonzalez J."/>
            <person name="Henrissat B."/>
            <person name="Kuo A."/>
            <person name="Liang C."/>
            <person name="Lipzen A."/>
            <person name="Lutzoni F."/>
            <person name="Magnuson J."/>
            <person name="Mondo S."/>
            <person name="Nolan M."/>
            <person name="Ohm R."/>
            <person name="Pangilinan J."/>
            <person name="Park H.-J."/>
            <person name="Ramirez L."/>
            <person name="Alfaro M."/>
            <person name="Sun H."/>
            <person name="Tritt A."/>
            <person name="Yoshinaga Y."/>
            <person name="Zwiers L.-H."/>
            <person name="Turgeon B."/>
            <person name="Goodwin S."/>
            <person name="Spatafora J."/>
            <person name="Crous P."/>
            <person name="Grigoriev I."/>
        </authorList>
    </citation>
    <scope>NUCLEOTIDE SEQUENCE</scope>
    <source>
        <strain evidence="1">CBS 122681</strain>
    </source>
</reference>
<protein>
    <submittedName>
        <fullName evidence="1">Uncharacterized protein</fullName>
    </submittedName>
</protein>
<proteinExistence type="predicted"/>
<gene>
    <name evidence="1" type="ORF">K491DRAFT_41460</name>
</gene>